<evidence type="ECO:0000313" key="4">
    <source>
        <dbReference type="EMBL" id="CAK8684180.1"/>
    </source>
</evidence>
<dbReference type="EMBL" id="CAWYQH010000097">
    <property type="protein sequence ID" value="CAK8684180.1"/>
    <property type="molecule type" value="Genomic_DNA"/>
</dbReference>
<dbReference type="PANTHER" id="PTHR10704:SF71">
    <property type="entry name" value="CARBOHYDRATE SULFOTRANSFERASE 1-LIKE"/>
    <property type="match status" value="1"/>
</dbReference>
<comment type="caution">
    <text evidence="4">The sequence shown here is derived from an EMBL/GenBank/DDBJ whole genome shotgun (WGS) entry which is preliminary data.</text>
</comment>
<dbReference type="InterPro" id="IPR051135">
    <property type="entry name" value="Gal/GlcNAc/GalNAc_ST"/>
</dbReference>
<dbReference type="PANTHER" id="PTHR10704">
    <property type="entry name" value="CARBOHYDRATE SULFOTRANSFERASE"/>
    <property type="match status" value="1"/>
</dbReference>
<proteinExistence type="inferred from homology"/>
<evidence type="ECO:0000259" key="3">
    <source>
        <dbReference type="Pfam" id="PF00685"/>
    </source>
</evidence>
<dbReference type="Pfam" id="PF00685">
    <property type="entry name" value="Sulfotransfer_1"/>
    <property type="match status" value="1"/>
</dbReference>
<keyword evidence="1" id="KW-0808">Transferase</keyword>
<feature type="compositionally biased region" description="Polar residues" evidence="2">
    <location>
        <begin position="322"/>
        <end position="338"/>
    </location>
</feature>
<dbReference type="Proteomes" id="UP001642483">
    <property type="component" value="Unassembled WGS sequence"/>
</dbReference>
<name>A0ABP0G213_CLALP</name>
<dbReference type="EC" id="2.8.2.-" evidence="1"/>
<dbReference type="Gene3D" id="3.40.50.300">
    <property type="entry name" value="P-loop containing nucleotide triphosphate hydrolases"/>
    <property type="match status" value="1"/>
</dbReference>
<sequence>MKRFLSRLLKVCFVFFLCLLLIQYRNYFIQLGNDVRPRQCPVCKTKSVSTGHEKLEVEYNRPRKTSAVVIFTIKRSGSSFLGELFNQYPHIFYLFEPLSAFWEYPSQASRRKKALFDMARCNFTDISDMYRKANNETGNNDIDAKCGSENLCFAHRSRFLARDTDLCDGGKCRGPYDPLVLSEICRRSLFPAMKIIFEPFLKSFQHLMEDPHLNVKVIHLVRDPRAVIQSRKFLSALYHPEKTYVIQDESRRICQRHLQNLKFANCVQTFCDSNATFWKEKYLRLRYEDVSLRPLDAAKAVYDFVGLNFEPGVKTWIKKNTENSPKNSNPFSTSRNSSEAMSRWRKHLKFEEMLEIQEECKEVMKILNYREILNPEQALDESFEAWRR</sequence>
<evidence type="ECO:0000256" key="2">
    <source>
        <dbReference type="SAM" id="MobiDB-lite"/>
    </source>
</evidence>
<evidence type="ECO:0000313" key="5">
    <source>
        <dbReference type="Proteomes" id="UP001642483"/>
    </source>
</evidence>
<accession>A0ABP0G213</accession>
<feature type="domain" description="Sulfotransferase" evidence="3">
    <location>
        <begin position="67"/>
        <end position="365"/>
    </location>
</feature>
<dbReference type="SUPFAM" id="SSF52540">
    <property type="entry name" value="P-loop containing nucleoside triphosphate hydrolases"/>
    <property type="match status" value="1"/>
</dbReference>
<dbReference type="InterPro" id="IPR000863">
    <property type="entry name" value="Sulfotransferase_dom"/>
</dbReference>
<evidence type="ECO:0000256" key="1">
    <source>
        <dbReference type="RuleBase" id="RU361155"/>
    </source>
</evidence>
<keyword evidence="5" id="KW-1185">Reference proteome</keyword>
<dbReference type="InterPro" id="IPR027417">
    <property type="entry name" value="P-loop_NTPase"/>
</dbReference>
<protein>
    <recommendedName>
        <fullName evidence="1">Sulfotransferase</fullName>
        <ecNumber evidence="1">2.8.2.-</ecNumber>
    </recommendedName>
</protein>
<gene>
    <name evidence="4" type="ORF">CVLEPA_LOCUS15174</name>
</gene>
<organism evidence="4 5">
    <name type="scientific">Clavelina lepadiformis</name>
    <name type="common">Light-bulb sea squirt</name>
    <name type="synonym">Ascidia lepadiformis</name>
    <dbReference type="NCBI Taxonomy" id="159417"/>
    <lineage>
        <taxon>Eukaryota</taxon>
        <taxon>Metazoa</taxon>
        <taxon>Chordata</taxon>
        <taxon>Tunicata</taxon>
        <taxon>Ascidiacea</taxon>
        <taxon>Aplousobranchia</taxon>
        <taxon>Clavelinidae</taxon>
        <taxon>Clavelina</taxon>
    </lineage>
</organism>
<reference evidence="4 5" key="1">
    <citation type="submission" date="2024-02" db="EMBL/GenBank/DDBJ databases">
        <authorList>
            <person name="Daric V."/>
            <person name="Darras S."/>
        </authorList>
    </citation>
    <scope>NUCLEOTIDE SEQUENCE [LARGE SCALE GENOMIC DNA]</scope>
</reference>
<comment type="similarity">
    <text evidence="1">Belongs to the sulfotransferase 1 family.</text>
</comment>
<feature type="region of interest" description="Disordered" evidence="2">
    <location>
        <begin position="319"/>
        <end position="338"/>
    </location>
</feature>